<name>A0A816HM54_ADIRI</name>
<gene>
    <name evidence="1" type="ORF">XAT740_LOCUS62764</name>
</gene>
<keyword evidence="2" id="KW-1185">Reference proteome</keyword>
<dbReference type="EMBL" id="CAJNOR010018180">
    <property type="protein sequence ID" value="CAF1688242.1"/>
    <property type="molecule type" value="Genomic_DNA"/>
</dbReference>
<evidence type="ECO:0000313" key="1">
    <source>
        <dbReference type="EMBL" id="CAF1688242.1"/>
    </source>
</evidence>
<feature type="non-terminal residue" evidence="1">
    <location>
        <position position="221"/>
    </location>
</feature>
<reference evidence="1" key="1">
    <citation type="submission" date="2021-02" db="EMBL/GenBank/DDBJ databases">
        <authorList>
            <person name="Nowell W R."/>
        </authorList>
    </citation>
    <scope>NUCLEOTIDE SEQUENCE</scope>
</reference>
<dbReference type="Proteomes" id="UP000663828">
    <property type="component" value="Unassembled WGS sequence"/>
</dbReference>
<evidence type="ECO:0000313" key="2">
    <source>
        <dbReference type="Proteomes" id="UP000663828"/>
    </source>
</evidence>
<sequence length="221" mass="26401">MERAFRLLYSAGCWSDQPYDSITQNILVQIAIITPKANFYPPNFHYMMTIHWNGSSLPYSIQHFGYYLIVKKMIETSEEWNFMHPSSATTDMKTRTLLESKEYDEKLLAKLYWDYRDSYNPTARLSAQMEEEIRSLSSTQSYRPTWEIFRMHSTNYRSSSLTDLYSNGDVILKDSRELKCFPLSQWIKDEYKLQNVWIGLFKFIEEIKKLQGDIKEREIER</sequence>
<comment type="caution">
    <text evidence="1">The sequence shown here is derived from an EMBL/GenBank/DDBJ whole genome shotgun (WGS) entry which is preliminary data.</text>
</comment>
<accession>A0A816HM54</accession>
<dbReference type="AlphaFoldDB" id="A0A816HM54"/>
<proteinExistence type="predicted"/>
<protein>
    <submittedName>
        <fullName evidence="1">Uncharacterized protein</fullName>
    </submittedName>
</protein>
<organism evidence="1 2">
    <name type="scientific">Adineta ricciae</name>
    <name type="common">Rotifer</name>
    <dbReference type="NCBI Taxonomy" id="249248"/>
    <lineage>
        <taxon>Eukaryota</taxon>
        <taxon>Metazoa</taxon>
        <taxon>Spiralia</taxon>
        <taxon>Gnathifera</taxon>
        <taxon>Rotifera</taxon>
        <taxon>Eurotatoria</taxon>
        <taxon>Bdelloidea</taxon>
        <taxon>Adinetida</taxon>
        <taxon>Adinetidae</taxon>
        <taxon>Adineta</taxon>
    </lineage>
</organism>